<name>A0A0F9Q504_9ZZZZ</name>
<dbReference type="AlphaFoldDB" id="A0A0F9Q504"/>
<proteinExistence type="predicted"/>
<accession>A0A0F9Q504</accession>
<protein>
    <submittedName>
        <fullName evidence="1">Uncharacterized protein</fullName>
    </submittedName>
</protein>
<evidence type="ECO:0000313" key="1">
    <source>
        <dbReference type="EMBL" id="KKN37614.1"/>
    </source>
</evidence>
<sequence length="164" mass="19659">MTSKLTEHQVQALLMQYVLYARQHIIAVPNTKVIYWPTPWECDLASVTRARFVHEFEIKRSMADYRADFICKRSKHHMFLHPGGGWKRRPNYFWFVTCDFDIEPPEYAGWIRFLDTGNIPGMRFKKEAPRLHQHKIPDKKLIDIGRILFHRLENIYSIKYLRPA</sequence>
<dbReference type="EMBL" id="LAZR01001883">
    <property type="protein sequence ID" value="KKN37614.1"/>
    <property type="molecule type" value="Genomic_DNA"/>
</dbReference>
<gene>
    <name evidence="1" type="ORF">LCGC14_0761840</name>
</gene>
<comment type="caution">
    <text evidence="1">The sequence shown here is derived from an EMBL/GenBank/DDBJ whole genome shotgun (WGS) entry which is preliminary data.</text>
</comment>
<organism evidence="1">
    <name type="scientific">marine sediment metagenome</name>
    <dbReference type="NCBI Taxonomy" id="412755"/>
    <lineage>
        <taxon>unclassified sequences</taxon>
        <taxon>metagenomes</taxon>
        <taxon>ecological metagenomes</taxon>
    </lineage>
</organism>
<reference evidence="1" key="1">
    <citation type="journal article" date="2015" name="Nature">
        <title>Complex archaea that bridge the gap between prokaryotes and eukaryotes.</title>
        <authorList>
            <person name="Spang A."/>
            <person name="Saw J.H."/>
            <person name="Jorgensen S.L."/>
            <person name="Zaremba-Niedzwiedzka K."/>
            <person name="Martijn J."/>
            <person name="Lind A.E."/>
            <person name="van Eijk R."/>
            <person name="Schleper C."/>
            <person name="Guy L."/>
            <person name="Ettema T.J."/>
        </authorList>
    </citation>
    <scope>NUCLEOTIDE SEQUENCE</scope>
</reference>